<dbReference type="Gene3D" id="3.40.50.10320">
    <property type="entry name" value="LmbE-like"/>
    <property type="match status" value="1"/>
</dbReference>
<dbReference type="PANTHER" id="PTHR12993">
    <property type="entry name" value="N-ACETYLGLUCOSAMINYL-PHOSPHATIDYLINOSITOL DE-N-ACETYLASE-RELATED"/>
    <property type="match status" value="1"/>
</dbReference>
<dbReference type="AlphaFoldDB" id="A0A448YKL8"/>
<dbReference type="InterPro" id="IPR003737">
    <property type="entry name" value="GlcNAc_PI_deacetylase-related"/>
</dbReference>
<dbReference type="Pfam" id="PF02585">
    <property type="entry name" value="PIG-L"/>
    <property type="match status" value="1"/>
</dbReference>
<dbReference type="GO" id="GO:0016020">
    <property type="term" value="C:membrane"/>
    <property type="evidence" value="ECO:0007669"/>
    <property type="project" value="GOC"/>
</dbReference>
<organism evidence="3 4">
    <name type="scientific">Brettanomyces naardenensis</name>
    <name type="common">Yeast</name>
    <dbReference type="NCBI Taxonomy" id="13370"/>
    <lineage>
        <taxon>Eukaryota</taxon>
        <taxon>Fungi</taxon>
        <taxon>Dikarya</taxon>
        <taxon>Ascomycota</taxon>
        <taxon>Saccharomycotina</taxon>
        <taxon>Pichiomycetes</taxon>
        <taxon>Pichiales</taxon>
        <taxon>Pichiaceae</taxon>
        <taxon>Brettanomyces</taxon>
    </lineage>
</organism>
<evidence type="ECO:0000313" key="3">
    <source>
        <dbReference type="EMBL" id="VEU21403.1"/>
    </source>
</evidence>
<dbReference type="EMBL" id="CAACVR010000012">
    <property type="protein sequence ID" value="VEU21403.1"/>
    <property type="molecule type" value="Genomic_DNA"/>
</dbReference>
<gene>
    <name evidence="3" type="ORF">BRENAR_LOCUS2136</name>
</gene>
<dbReference type="InterPro" id="IPR024078">
    <property type="entry name" value="LmbE-like_dom_sf"/>
</dbReference>
<dbReference type="InParanoid" id="A0A448YKL8"/>
<evidence type="ECO:0000256" key="2">
    <source>
        <dbReference type="ARBA" id="ARBA00012176"/>
    </source>
</evidence>
<keyword evidence="4" id="KW-1185">Reference proteome</keyword>
<dbReference type="GO" id="GO:0005783">
    <property type="term" value="C:endoplasmic reticulum"/>
    <property type="evidence" value="ECO:0007669"/>
    <property type="project" value="TreeGrafter"/>
</dbReference>
<name>A0A448YKL8_BRENA</name>
<evidence type="ECO:0000256" key="1">
    <source>
        <dbReference type="ARBA" id="ARBA00006066"/>
    </source>
</evidence>
<dbReference type="EC" id="3.5.1.89" evidence="2"/>
<protein>
    <recommendedName>
        <fullName evidence="2">N-acetylglucosaminylphosphatidylinositol deacetylase</fullName>
        <ecNumber evidence="2">3.5.1.89</ecNumber>
    </recommendedName>
</protein>
<dbReference type="OrthoDB" id="440160at2759"/>
<dbReference type="SUPFAM" id="SSF102588">
    <property type="entry name" value="LmbE-like"/>
    <property type="match status" value="1"/>
</dbReference>
<dbReference type="STRING" id="13370.A0A448YKL8"/>
<dbReference type="GO" id="GO:0000225">
    <property type="term" value="F:N-acetylglucosaminylphosphatidylinositol deacetylase activity"/>
    <property type="evidence" value="ECO:0007669"/>
    <property type="project" value="UniProtKB-EC"/>
</dbReference>
<proteinExistence type="inferred from homology"/>
<reference evidence="3 4" key="1">
    <citation type="submission" date="2018-12" db="EMBL/GenBank/DDBJ databases">
        <authorList>
            <person name="Tiukova I."/>
            <person name="Dainat J."/>
        </authorList>
    </citation>
    <scope>NUCLEOTIDE SEQUENCE [LARGE SCALE GENOMIC DNA]</scope>
</reference>
<sequence>MSCTGHVCARVLSKPVSAFFFWIILTTILPNFLRVQIPIGGIGADKDGYLHSSSLYQLNSEAVISNGLSNSDIVIVTAHPDDESMFFTPTILELAKLNYNNNIHLLCFSNGNYDGLGEIRQREIVKAAGYLGISSVKVLNYEDNITKEWDQSDISTTLKEELGKMPLTKEKLSLLTFDEQGVSGHPNHRSLFHGVLHYMNSSSVKPAQFFKLKTWPIYEKYSSFFWVNFQLIYRYLDKFGVADSIRSFVSQVTGNASAFKPADLDSSDSKINIFNDLNGWFVSLSTMAYAHFSQIVWYRWIWIFLSKYLNSNELVPVFIR</sequence>
<dbReference type="Proteomes" id="UP000290900">
    <property type="component" value="Unassembled WGS sequence"/>
</dbReference>
<dbReference type="GO" id="GO:0006506">
    <property type="term" value="P:GPI anchor biosynthetic process"/>
    <property type="evidence" value="ECO:0007669"/>
    <property type="project" value="UniProtKB-UniPathway"/>
</dbReference>
<dbReference type="FunCoup" id="A0A448YKL8">
    <property type="interactions" value="538"/>
</dbReference>
<dbReference type="PANTHER" id="PTHR12993:SF11">
    <property type="entry name" value="N-ACETYLGLUCOSAMINYL-PHOSPHATIDYLINOSITOL DE-N-ACETYLASE"/>
    <property type="match status" value="1"/>
</dbReference>
<evidence type="ECO:0000313" key="4">
    <source>
        <dbReference type="Proteomes" id="UP000290900"/>
    </source>
</evidence>
<comment type="similarity">
    <text evidence="1">Belongs to the PIGL family.</text>
</comment>
<dbReference type="UniPathway" id="UPA00196"/>
<accession>A0A448YKL8</accession>